<name>A0A9P9DFT0_9HYPO</name>
<feature type="transmembrane region" description="Helical" evidence="7">
    <location>
        <begin position="416"/>
        <end position="437"/>
    </location>
</feature>
<gene>
    <name evidence="9" type="ORF">B0J13DRAFT_651813</name>
</gene>
<feature type="transmembrane region" description="Helical" evidence="7">
    <location>
        <begin position="232"/>
        <end position="255"/>
    </location>
</feature>
<protein>
    <submittedName>
        <fullName evidence="9">Major facilitator superfamily domain-containing protein</fullName>
    </submittedName>
</protein>
<feature type="domain" description="Major facilitator superfamily (MFS) profile" evidence="8">
    <location>
        <begin position="79"/>
        <end position="509"/>
    </location>
</feature>
<feature type="transmembrane region" description="Helical" evidence="7">
    <location>
        <begin position="204"/>
        <end position="226"/>
    </location>
</feature>
<dbReference type="GO" id="GO:0005886">
    <property type="term" value="C:plasma membrane"/>
    <property type="evidence" value="ECO:0007669"/>
    <property type="project" value="TreeGrafter"/>
</dbReference>
<sequence length="522" mass="56766">MWNENDKTDPSTDGTAIENEPRRLVREGYQVLVRDQASSPDKLFIGGHGLAHLDKDLVILDHDNADHPRFWTLRKKFINTAIVGGCCFLAPFSSTIFAPSIHLIMDSLDITNDTLGALQVSIFMFSFAVGPLLLAPLSETYGRRIIVLCGNLVFIAFSIGGGFSQTSVQLAITRFIAGLGGSSAIAIVGGVVTDLWDLPSRPKASAIIMLGPVLGPIIGPVCGGWMSERATWRWTLWIPAIASSLLTAVAFFYLAETYAPRVLDQTLKRKTRETGGNHYTVMDLESRPHGLRSLLIQFIRPVVYIFIDPAVGMASFLYSVIFGIIYLLIVTYDLVFGLGYHQSVGIVGTQFLAIGIGMMIGTFGTVKAMEFIFKKGGPDAHETFKAESRVLSCVVGVLLCFSGLFIYGFTALKTHFIVPLVGVVIFAAGATNVMVGVQLYSIEGFEYPASAFAAISFLRCVFAGAFPLFGAQLFEALGIDWGMGLLAFLALGICLPLMVLLYIFGPRLRSVGVKNMTRFMQS</sequence>
<evidence type="ECO:0000313" key="10">
    <source>
        <dbReference type="Proteomes" id="UP000717696"/>
    </source>
</evidence>
<dbReference type="PROSITE" id="PS50850">
    <property type="entry name" value="MFS"/>
    <property type="match status" value="1"/>
</dbReference>
<dbReference type="PANTHER" id="PTHR23502">
    <property type="entry name" value="MAJOR FACILITATOR SUPERFAMILY"/>
    <property type="match status" value="1"/>
</dbReference>
<evidence type="ECO:0000256" key="2">
    <source>
        <dbReference type="ARBA" id="ARBA00022692"/>
    </source>
</evidence>
<evidence type="ECO:0000256" key="6">
    <source>
        <dbReference type="SAM" id="MobiDB-lite"/>
    </source>
</evidence>
<feature type="transmembrane region" description="Helical" evidence="7">
    <location>
        <begin position="171"/>
        <end position="192"/>
    </location>
</feature>
<evidence type="ECO:0000259" key="8">
    <source>
        <dbReference type="PROSITE" id="PS50850"/>
    </source>
</evidence>
<comment type="caution">
    <text evidence="9">The sequence shown here is derived from an EMBL/GenBank/DDBJ whole genome shotgun (WGS) entry which is preliminary data.</text>
</comment>
<dbReference type="Gene3D" id="1.20.1250.20">
    <property type="entry name" value="MFS general substrate transporter like domains"/>
    <property type="match status" value="1"/>
</dbReference>
<evidence type="ECO:0000313" key="9">
    <source>
        <dbReference type="EMBL" id="KAH7118630.1"/>
    </source>
</evidence>
<dbReference type="InterPro" id="IPR020846">
    <property type="entry name" value="MFS_dom"/>
</dbReference>
<keyword evidence="2 7" id="KW-0812">Transmembrane</keyword>
<keyword evidence="5" id="KW-0325">Glycoprotein</keyword>
<dbReference type="GO" id="GO:0022857">
    <property type="term" value="F:transmembrane transporter activity"/>
    <property type="evidence" value="ECO:0007669"/>
    <property type="project" value="InterPro"/>
</dbReference>
<evidence type="ECO:0000256" key="1">
    <source>
        <dbReference type="ARBA" id="ARBA00004141"/>
    </source>
</evidence>
<dbReference type="InterPro" id="IPR011701">
    <property type="entry name" value="MFS"/>
</dbReference>
<feature type="transmembrane region" description="Helical" evidence="7">
    <location>
        <begin position="390"/>
        <end position="410"/>
    </location>
</feature>
<evidence type="ECO:0000256" key="3">
    <source>
        <dbReference type="ARBA" id="ARBA00022989"/>
    </source>
</evidence>
<dbReference type="Proteomes" id="UP000717696">
    <property type="component" value="Unassembled WGS sequence"/>
</dbReference>
<keyword evidence="4 7" id="KW-0472">Membrane</keyword>
<evidence type="ECO:0000256" key="5">
    <source>
        <dbReference type="ARBA" id="ARBA00023180"/>
    </source>
</evidence>
<feature type="transmembrane region" description="Helical" evidence="7">
    <location>
        <begin position="302"/>
        <end position="329"/>
    </location>
</feature>
<dbReference type="OrthoDB" id="6770063at2759"/>
<feature type="transmembrane region" description="Helical" evidence="7">
    <location>
        <begin position="118"/>
        <end position="138"/>
    </location>
</feature>
<keyword evidence="10" id="KW-1185">Reference proteome</keyword>
<dbReference type="SUPFAM" id="SSF103473">
    <property type="entry name" value="MFS general substrate transporter"/>
    <property type="match status" value="1"/>
</dbReference>
<reference evidence="9" key="1">
    <citation type="journal article" date="2021" name="Nat. Commun.">
        <title>Genetic determinants of endophytism in the Arabidopsis root mycobiome.</title>
        <authorList>
            <person name="Mesny F."/>
            <person name="Miyauchi S."/>
            <person name="Thiergart T."/>
            <person name="Pickel B."/>
            <person name="Atanasova L."/>
            <person name="Karlsson M."/>
            <person name="Huettel B."/>
            <person name="Barry K.W."/>
            <person name="Haridas S."/>
            <person name="Chen C."/>
            <person name="Bauer D."/>
            <person name="Andreopoulos W."/>
            <person name="Pangilinan J."/>
            <person name="LaButti K."/>
            <person name="Riley R."/>
            <person name="Lipzen A."/>
            <person name="Clum A."/>
            <person name="Drula E."/>
            <person name="Henrissat B."/>
            <person name="Kohler A."/>
            <person name="Grigoriev I.V."/>
            <person name="Martin F.M."/>
            <person name="Hacquard S."/>
        </authorList>
    </citation>
    <scope>NUCLEOTIDE SEQUENCE</scope>
    <source>
        <strain evidence="9">MPI-CAGE-AT-0021</strain>
    </source>
</reference>
<proteinExistence type="predicted"/>
<feature type="transmembrane region" description="Helical" evidence="7">
    <location>
        <begin position="77"/>
        <end position="98"/>
    </location>
</feature>
<dbReference type="AlphaFoldDB" id="A0A9P9DFT0"/>
<dbReference type="Pfam" id="PF07690">
    <property type="entry name" value="MFS_1"/>
    <property type="match status" value="1"/>
</dbReference>
<feature type="transmembrane region" description="Helical" evidence="7">
    <location>
        <begin position="481"/>
        <end position="504"/>
    </location>
</feature>
<keyword evidence="3 7" id="KW-1133">Transmembrane helix</keyword>
<accession>A0A9P9DFT0</accession>
<dbReference type="EMBL" id="JAGMUU010000031">
    <property type="protein sequence ID" value="KAH7118630.1"/>
    <property type="molecule type" value="Genomic_DNA"/>
</dbReference>
<dbReference type="PANTHER" id="PTHR23502:SF60">
    <property type="entry name" value="MAJOR FACILITATOR SUPERFAMILY (MFS) PROFILE DOMAIN-CONTAINING PROTEIN-RELATED"/>
    <property type="match status" value="1"/>
</dbReference>
<feature type="compositionally biased region" description="Basic and acidic residues" evidence="6">
    <location>
        <begin position="1"/>
        <end position="10"/>
    </location>
</feature>
<evidence type="ECO:0000256" key="4">
    <source>
        <dbReference type="ARBA" id="ARBA00023136"/>
    </source>
</evidence>
<feature type="region of interest" description="Disordered" evidence="6">
    <location>
        <begin position="1"/>
        <end position="20"/>
    </location>
</feature>
<feature type="transmembrane region" description="Helical" evidence="7">
    <location>
        <begin position="145"/>
        <end position="165"/>
    </location>
</feature>
<comment type="subcellular location">
    <subcellularLocation>
        <location evidence="1">Membrane</location>
        <topology evidence="1">Multi-pass membrane protein</topology>
    </subcellularLocation>
</comment>
<feature type="transmembrane region" description="Helical" evidence="7">
    <location>
        <begin position="449"/>
        <end position="469"/>
    </location>
</feature>
<feature type="transmembrane region" description="Helical" evidence="7">
    <location>
        <begin position="349"/>
        <end position="369"/>
    </location>
</feature>
<dbReference type="InterPro" id="IPR036259">
    <property type="entry name" value="MFS_trans_sf"/>
</dbReference>
<evidence type="ECO:0000256" key="7">
    <source>
        <dbReference type="SAM" id="Phobius"/>
    </source>
</evidence>
<organism evidence="9 10">
    <name type="scientific">Dactylonectria estremocensis</name>
    <dbReference type="NCBI Taxonomy" id="1079267"/>
    <lineage>
        <taxon>Eukaryota</taxon>
        <taxon>Fungi</taxon>
        <taxon>Dikarya</taxon>
        <taxon>Ascomycota</taxon>
        <taxon>Pezizomycotina</taxon>
        <taxon>Sordariomycetes</taxon>
        <taxon>Hypocreomycetidae</taxon>
        <taxon>Hypocreales</taxon>
        <taxon>Nectriaceae</taxon>
        <taxon>Dactylonectria</taxon>
    </lineage>
</organism>